<dbReference type="Gene3D" id="3.20.20.140">
    <property type="entry name" value="Metal-dependent hydrolases"/>
    <property type="match status" value="1"/>
</dbReference>
<reference evidence="1 2" key="1">
    <citation type="submission" date="2019-01" db="EMBL/GenBank/DDBJ databases">
        <title>Complete sequence and annotation of the Mycoplasma phocirhinis strain 852T genome.</title>
        <authorList>
            <person name="Frasca S.Jr."/>
            <person name="Kutish G.F."/>
            <person name="Castellanos Gell J."/>
            <person name="Michaels D.L."/>
            <person name="Brown D.R."/>
        </authorList>
    </citation>
    <scope>NUCLEOTIDE SEQUENCE [LARGE SCALE GENOMIC DNA]</scope>
    <source>
        <strain evidence="1 2">852</strain>
    </source>
</reference>
<organism evidence="1 2">
    <name type="scientific">Mycoplasmopsis phocirhinis</name>
    <dbReference type="NCBI Taxonomy" id="142650"/>
    <lineage>
        <taxon>Bacteria</taxon>
        <taxon>Bacillati</taxon>
        <taxon>Mycoplasmatota</taxon>
        <taxon>Mycoplasmoidales</taxon>
        <taxon>Metamycoplasmataceae</taxon>
        <taxon>Mycoplasmopsis</taxon>
    </lineage>
</organism>
<keyword evidence="2" id="KW-1185">Reference proteome</keyword>
<evidence type="ECO:0008006" key="3">
    <source>
        <dbReference type="Google" id="ProtNLM"/>
    </source>
</evidence>
<gene>
    <name evidence="1" type="ORF">EG856_00075</name>
</gene>
<dbReference type="Proteomes" id="UP000289326">
    <property type="component" value="Chromosome"/>
</dbReference>
<accession>A0A4P6MLJ0</accession>
<dbReference type="EMBL" id="CP034841">
    <property type="protein sequence ID" value="QBF34338.1"/>
    <property type="molecule type" value="Genomic_DNA"/>
</dbReference>
<dbReference type="OrthoDB" id="407961at2"/>
<dbReference type="RefSeq" id="WP_130429116.1">
    <property type="nucleotide sequence ID" value="NZ_CP034841.1"/>
</dbReference>
<dbReference type="AlphaFoldDB" id="A0A4P6MLJ0"/>
<sequence length="224" mass="26254">MSKVYIDLHIHSQDSNNTGSTISNHSDLQMLQKLVSNHVRVACFADHDNLFIDSYNRRNKIIEQNGYNLTLLPGCEINLFNGSKSAQAILVFKPDQDLIKIKKMVNKNKLTYRDVFTKFSEFDFMIFPHTGKGKDIINPNELNQCYITGFDSSNPKSRNLKKAMQLYPWVSDVYFSDVHNWNKYPFDNNNYRTAIEWDENLNNANSIYEYLKKTFSDKTKIYKY</sequence>
<evidence type="ECO:0000313" key="2">
    <source>
        <dbReference type="Proteomes" id="UP000289326"/>
    </source>
</evidence>
<protein>
    <recommendedName>
        <fullName evidence="3">PHP domain-containing protein</fullName>
    </recommendedName>
</protein>
<name>A0A4P6MLJ0_9BACT</name>
<dbReference type="KEGG" id="mphi:EG856_00075"/>
<proteinExistence type="predicted"/>
<evidence type="ECO:0000313" key="1">
    <source>
        <dbReference type="EMBL" id="QBF34338.1"/>
    </source>
</evidence>
<dbReference type="SUPFAM" id="SSF89550">
    <property type="entry name" value="PHP domain-like"/>
    <property type="match status" value="1"/>
</dbReference>
<dbReference type="InterPro" id="IPR016195">
    <property type="entry name" value="Pol/histidinol_Pase-like"/>
</dbReference>